<feature type="transmembrane region" description="Helical" evidence="7">
    <location>
        <begin position="502"/>
        <end position="523"/>
    </location>
</feature>
<dbReference type="PANTHER" id="PTHR10332">
    <property type="entry name" value="EQUILIBRATIVE NUCLEOSIDE TRANSPORTER"/>
    <property type="match status" value="1"/>
</dbReference>
<feature type="transmembrane region" description="Helical" evidence="7">
    <location>
        <begin position="249"/>
        <end position="268"/>
    </location>
</feature>
<evidence type="ECO:0000256" key="5">
    <source>
        <dbReference type="ARBA" id="ARBA00022989"/>
    </source>
</evidence>
<dbReference type="STRING" id="983967.A0A1E4T877"/>
<evidence type="ECO:0000256" key="1">
    <source>
        <dbReference type="ARBA" id="ARBA00004141"/>
    </source>
</evidence>
<dbReference type="GO" id="GO:0015205">
    <property type="term" value="F:nucleobase transmembrane transporter activity"/>
    <property type="evidence" value="ECO:0007669"/>
    <property type="project" value="TreeGrafter"/>
</dbReference>
<sequence length="598" mass="67459">MANIFQSTTPDSILHIGTERDFGYSLLCLSNFFHKKSPNFKINSLINTTHLSEGQIQLIQYLVNLSGLSEINLIFTSNVADTLSSFTEEGQHFDWIIINHMSPIADLEYLRMLESIGIIQPRSVIFKTGDYSKNSDLKDYLLGAPSFRRQFNSVNSTWYTGRWNLIYKSMNDKDEKDNTLDNVLYVNKTVDLTIFTIPFINKSISLLHLKYTVFLLCGISNLWPWNCFLSASEYFQDAFKESPKLSGSYSSTMMTISTFGSAVFNFILSQRQNGADYKYRLKLGNIIQVIVFFAMTISTLVPKQVVLYFVFVMFAVLMSAVGSCFAQVGVLALVNVEGSIYANANVVGNAIAGVLPSISLIGAIIVNKQKGNRDREAMNYFFTSSVICIITLVSIKLLDYYETKATNYSRHPSNLELEDETKTEQHNHISFSYLWSVLKLVQLTIFFTFSLTLIFPVFASNVESTHIDKKYFVPLAFLLWNFGDLAGRILTAFPIFTLTNQYSMLIYSLSRSLFVPLFLGCNLKNRGTGFIGDAVYLILQFLFGLTNGQIFSSCFMTIGTLLKTEEEKKAAGGFTAFLINVSLLVGSLLSYFFVYLIT</sequence>
<feature type="transmembrane region" description="Helical" evidence="7">
    <location>
        <begin position="378"/>
        <end position="398"/>
    </location>
</feature>
<feature type="transmembrane region" description="Helical" evidence="7">
    <location>
        <begin position="535"/>
        <end position="562"/>
    </location>
</feature>
<protein>
    <recommendedName>
        <fullName evidence="10">Nucleoside transporter FUN26</fullName>
    </recommendedName>
</protein>
<dbReference type="EMBL" id="KV453847">
    <property type="protein sequence ID" value="ODV87858.1"/>
    <property type="molecule type" value="Genomic_DNA"/>
</dbReference>
<keyword evidence="5 7" id="KW-1133">Transmembrane helix</keyword>
<feature type="transmembrane region" description="Helical" evidence="7">
    <location>
        <begin position="346"/>
        <end position="366"/>
    </location>
</feature>
<dbReference type="Gene3D" id="3.40.50.150">
    <property type="entry name" value="Vaccinia Virus protein VP39"/>
    <property type="match status" value="1"/>
</dbReference>
<dbReference type="Proteomes" id="UP000094801">
    <property type="component" value="Unassembled WGS sequence"/>
</dbReference>
<evidence type="ECO:0000256" key="2">
    <source>
        <dbReference type="ARBA" id="ARBA00007965"/>
    </source>
</evidence>
<keyword evidence="9" id="KW-1185">Reference proteome</keyword>
<gene>
    <name evidence="8" type="ORF">CANARDRAFT_193880</name>
</gene>
<comment type="subcellular location">
    <subcellularLocation>
        <location evidence="1">Membrane</location>
        <topology evidence="1">Multi-pass membrane protein</topology>
    </subcellularLocation>
</comment>
<evidence type="ECO:0000313" key="9">
    <source>
        <dbReference type="Proteomes" id="UP000094801"/>
    </source>
</evidence>
<evidence type="ECO:0000256" key="6">
    <source>
        <dbReference type="ARBA" id="ARBA00023136"/>
    </source>
</evidence>
<dbReference type="OrthoDB" id="46396at2759"/>
<feature type="transmembrane region" description="Helical" evidence="7">
    <location>
        <begin position="471"/>
        <end position="496"/>
    </location>
</feature>
<feature type="transmembrane region" description="Helical" evidence="7">
    <location>
        <begin position="308"/>
        <end position="334"/>
    </location>
</feature>
<dbReference type="InterPro" id="IPR036259">
    <property type="entry name" value="MFS_trans_sf"/>
</dbReference>
<dbReference type="SUPFAM" id="SSF103473">
    <property type="entry name" value="MFS general substrate transporter"/>
    <property type="match status" value="1"/>
</dbReference>
<dbReference type="GO" id="GO:0034257">
    <property type="term" value="F:nicotinamide riboside transmembrane transporter activity"/>
    <property type="evidence" value="ECO:0007669"/>
    <property type="project" value="TreeGrafter"/>
</dbReference>
<dbReference type="GO" id="GO:0000329">
    <property type="term" value="C:fungal-type vacuole membrane"/>
    <property type="evidence" value="ECO:0007669"/>
    <property type="project" value="TreeGrafter"/>
</dbReference>
<evidence type="ECO:0000256" key="7">
    <source>
        <dbReference type="SAM" id="Phobius"/>
    </source>
</evidence>
<dbReference type="Pfam" id="PF01733">
    <property type="entry name" value="Nucleoside_tran"/>
    <property type="match status" value="1"/>
</dbReference>
<reference evidence="9" key="1">
    <citation type="submission" date="2016-04" db="EMBL/GenBank/DDBJ databases">
        <title>Comparative genomics of biotechnologically important yeasts.</title>
        <authorList>
            <consortium name="DOE Joint Genome Institute"/>
            <person name="Riley R."/>
            <person name="Haridas S."/>
            <person name="Wolfe K.H."/>
            <person name="Lopes M.R."/>
            <person name="Hittinger C.T."/>
            <person name="Goker M."/>
            <person name="Salamov A."/>
            <person name="Wisecaver J."/>
            <person name="Long T.M."/>
            <person name="Aerts A.L."/>
            <person name="Barry K."/>
            <person name="Choi C."/>
            <person name="Clum A."/>
            <person name="Coughlan A.Y."/>
            <person name="Deshpande S."/>
            <person name="Douglass A.P."/>
            <person name="Hanson S.J."/>
            <person name="Klenk H.-P."/>
            <person name="Labutti K."/>
            <person name="Lapidus A."/>
            <person name="Lindquist E."/>
            <person name="Lipzen A."/>
            <person name="Meier-Kolthoff J.P."/>
            <person name="Ohm R.A."/>
            <person name="Otillar R.P."/>
            <person name="Pangilinan J."/>
            <person name="Peng Y."/>
            <person name="Rokas A."/>
            <person name="Rosa C.A."/>
            <person name="Scheuner C."/>
            <person name="Sibirny A.A."/>
            <person name="Slot J.C."/>
            <person name="Stielow J.B."/>
            <person name="Sun H."/>
            <person name="Kurtzman C.P."/>
            <person name="Blackwell M."/>
            <person name="Grigoriev I.V."/>
            <person name="Jeffries T.W."/>
        </authorList>
    </citation>
    <scope>NUCLEOTIDE SEQUENCE [LARGE SCALE GENOMIC DNA]</scope>
    <source>
        <strain evidence="9">NRRL YB-2248</strain>
    </source>
</reference>
<dbReference type="PANTHER" id="PTHR10332:SF88">
    <property type="entry name" value="EQUILIBRATIVE NUCLEOSIDE TRANSPORTER 1, ISOFORM A"/>
    <property type="match status" value="1"/>
</dbReference>
<feature type="transmembrane region" description="Helical" evidence="7">
    <location>
        <begin position="283"/>
        <end position="301"/>
    </location>
</feature>
<feature type="transmembrane region" description="Helical" evidence="7">
    <location>
        <begin position="440"/>
        <end position="459"/>
    </location>
</feature>
<proteinExistence type="inferred from homology"/>
<keyword evidence="3" id="KW-0813">Transport</keyword>
<keyword evidence="6 7" id="KW-0472">Membrane</keyword>
<dbReference type="InterPro" id="IPR002259">
    <property type="entry name" value="Eqnu_transpt"/>
</dbReference>
<evidence type="ECO:0000256" key="3">
    <source>
        <dbReference type="ARBA" id="ARBA00022448"/>
    </source>
</evidence>
<dbReference type="AlphaFoldDB" id="A0A1E4T877"/>
<dbReference type="GO" id="GO:0005886">
    <property type="term" value="C:plasma membrane"/>
    <property type="evidence" value="ECO:0007669"/>
    <property type="project" value="TreeGrafter"/>
</dbReference>
<feature type="transmembrane region" description="Helical" evidence="7">
    <location>
        <begin position="574"/>
        <end position="597"/>
    </location>
</feature>
<dbReference type="InterPro" id="IPR029063">
    <property type="entry name" value="SAM-dependent_MTases_sf"/>
</dbReference>
<comment type="similarity">
    <text evidence="2">Belongs to the SLC29A/ENT transporter (TC 2.A.57) family.</text>
</comment>
<organism evidence="8 9">
    <name type="scientific">[Candida] arabinofermentans NRRL YB-2248</name>
    <dbReference type="NCBI Taxonomy" id="983967"/>
    <lineage>
        <taxon>Eukaryota</taxon>
        <taxon>Fungi</taxon>
        <taxon>Dikarya</taxon>
        <taxon>Ascomycota</taxon>
        <taxon>Saccharomycotina</taxon>
        <taxon>Pichiomycetes</taxon>
        <taxon>Pichiales</taxon>
        <taxon>Pichiaceae</taxon>
        <taxon>Ogataea</taxon>
        <taxon>Ogataea/Candida clade</taxon>
    </lineage>
</organism>
<evidence type="ECO:0008006" key="10">
    <source>
        <dbReference type="Google" id="ProtNLM"/>
    </source>
</evidence>
<name>A0A1E4T877_9ASCO</name>
<accession>A0A1E4T877</accession>
<evidence type="ECO:0000256" key="4">
    <source>
        <dbReference type="ARBA" id="ARBA00022692"/>
    </source>
</evidence>
<keyword evidence="4 7" id="KW-0812">Transmembrane</keyword>
<evidence type="ECO:0000313" key="8">
    <source>
        <dbReference type="EMBL" id="ODV87858.1"/>
    </source>
</evidence>